<organism evidence="2 3">
    <name type="scientific">Pedobacter psychrophilus</name>
    <dbReference type="NCBI Taxonomy" id="1826909"/>
    <lineage>
        <taxon>Bacteria</taxon>
        <taxon>Pseudomonadati</taxon>
        <taxon>Bacteroidota</taxon>
        <taxon>Sphingobacteriia</taxon>
        <taxon>Sphingobacteriales</taxon>
        <taxon>Sphingobacteriaceae</taxon>
        <taxon>Pedobacter</taxon>
    </lineage>
</organism>
<feature type="domain" description="Transposase IS200-like" evidence="1">
    <location>
        <begin position="10"/>
        <end position="150"/>
    </location>
</feature>
<dbReference type="InterPro" id="IPR036515">
    <property type="entry name" value="Transposase_17_sf"/>
</dbReference>
<dbReference type="GO" id="GO:0043565">
    <property type="term" value="F:sequence-specific DNA binding"/>
    <property type="evidence" value="ECO:0007669"/>
    <property type="project" value="TreeGrafter"/>
</dbReference>
<dbReference type="Proteomes" id="UP000078459">
    <property type="component" value="Unassembled WGS sequence"/>
</dbReference>
<dbReference type="Gene3D" id="3.30.70.1290">
    <property type="entry name" value="Transposase IS200-like"/>
    <property type="match status" value="1"/>
</dbReference>
<dbReference type="OrthoDB" id="9788881at2"/>
<accession>A0A179DH40</accession>
<gene>
    <name evidence="2" type="ORF">A5893_05460</name>
</gene>
<name>A0A179DH40_9SPHI</name>
<comment type="caution">
    <text evidence="2">The sequence shown here is derived from an EMBL/GenBank/DDBJ whole genome shotgun (WGS) entry which is preliminary data.</text>
</comment>
<dbReference type="Pfam" id="PF01797">
    <property type="entry name" value="Y1_Tnp"/>
    <property type="match status" value="1"/>
</dbReference>
<dbReference type="SMART" id="SM01321">
    <property type="entry name" value="Y1_Tnp"/>
    <property type="match status" value="1"/>
</dbReference>
<sequence>MSEGGYLIHNQHSIHFITFAVVQWVDVFTRKIYSDIIIDSLKFCQENKGLKIHAWCLMSNHIHLIISTDEKNKLSDVLRDFKKFTSVKIIKEIENSTTESRKNWMIWIFKKAGEANNRNKEYQFWQQDNHPIELDSEEIFNSKINYLHYNPVKVGLVKEEKDYLLSSGIDYFGDEEGLLKIDFV</sequence>
<reference evidence="2 3" key="1">
    <citation type="submission" date="2016-04" db="EMBL/GenBank/DDBJ databases">
        <authorList>
            <person name="Evans L.H."/>
            <person name="Alamgir A."/>
            <person name="Owens N."/>
            <person name="Weber N.D."/>
            <person name="Virtaneva K."/>
            <person name="Barbian K."/>
            <person name="Babar A."/>
            <person name="Rosenke K."/>
        </authorList>
    </citation>
    <scope>NUCLEOTIDE SEQUENCE [LARGE SCALE GENOMIC DNA]</scope>
    <source>
        <strain evidence="2 3">CCM 8644</strain>
    </source>
</reference>
<dbReference type="RefSeq" id="WP_068821634.1">
    <property type="nucleotide sequence ID" value="NZ_LWHJ01000022.1"/>
</dbReference>
<dbReference type="EMBL" id="LWHJ01000022">
    <property type="protein sequence ID" value="OAQ40396.1"/>
    <property type="molecule type" value="Genomic_DNA"/>
</dbReference>
<dbReference type="PANTHER" id="PTHR36966">
    <property type="entry name" value="REP-ASSOCIATED TYROSINE TRANSPOSASE"/>
    <property type="match status" value="1"/>
</dbReference>
<dbReference type="GO" id="GO:0004803">
    <property type="term" value="F:transposase activity"/>
    <property type="evidence" value="ECO:0007669"/>
    <property type="project" value="InterPro"/>
</dbReference>
<keyword evidence="3" id="KW-1185">Reference proteome</keyword>
<dbReference type="InterPro" id="IPR002686">
    <property type="entry name" value="Transposase_17"/>
</dbReference>
<dbReference type="SUPFAM" id="SSF143422">
    <property type="entry name" value="Transposase IS200-like"/>
    <property type="match status" value="1"/>
</dbReference>
<dbReference type="STRING" id="1826909.A5893_05460"/>
<protein>
    <submittedName>
        <fullName evidence="2">Transposase</fullName>
    </submittedName>
</protein>
<dbReference type="GO" id="GO:0006313">
    <property type="term" value="P:DNA transposition"/>
    <property type="evidence" value="ECO:0007669"/>
    <property type="project" value="InterPro"/>
</dbReference>
<evidence type="ECO:0000259" key="1">
    <source>
        <dbReference type="SMART" id="SM01321"/>
    </source>
</evidence>
<dbReference type="AlphaFoldDB" id="A0A179DH40"/>
<reference evidence="2 3" key="2">
    <citation type="submission" date="2016-06" db="EMBL/GenBank/DDBJ databases">
        <title>Pedobacter psychrophilus sp. nov., isolated from Antarctic fragmentary rock.</title>
        <authorList>
            <person name="Svec P."/>
        </authorList>
    </citation>
    <scope>NUCLEOTIDE SEQUENCE [LARGE SCALE GENOMIC DNA]</scope>
    <source>
        <strain evidence="2 3">CCM 8644</strain>
    </source>
</reference>
<dbReference type="PANTHER" id="PTHR36966:SF1">
    <property type="entry name" value="REP-ASSOCIATED TYROSINE TRANSPOSASE"/>
    <property type="match status" value="1"/>
</dbReference>
<dbReference type="NCBIfam" id="NF047646">
    <property type="entry name" value="REP_Tyr_transpos"/>
    <property type="match status" value="1"/>
</dbReference>
<proteinExistence type="predicted"/>
<evidence type="ECO:0000313" key="3">
    <source>
        <dbReference type="Proteomes" id="UP000078459"/>
    </source>
</evidence>
<evidence type="ECO:0000313" key="2">
    <source>
        <dbReference type="EMBL" id="OAQ40396.1"/>
    </source>
</evidence>
<dbReference type="InterPro" id="IPR052715">
    <property type="entry name" value="RAYT_transposase"/>
</dbReference>